<dbReference type="PANTHER" id="PTHR38340">
    <property type="entry name" value="S-LAYER PROTEIN"/>
    <property type="match status" value="1"/>
</dbReference>
<organism evidence="3 4">
    <name type="scientific">Pacificimonas flava</name>
    <dbReference type="NCBI Taxonomy" id="1234595"/>
    <lineage>
        <taxon>Bacteria</taxon>
        <taxon>Pseudomonadati</taxon>
        <taxon>Pseudomonadota</taxon>
        <taxon>Alphaproteobacteria</taxon>
        <taxon>Sphingomonadales</taxon>
        <taxon>Sphingosinicellaceae</taxon>
        <taxon>Pacificimonas</taxon>
    </lineage>
</organism>
<dbReference type="InterPro" id="IPR038081">
    <property type="entry name" value="CalX-like_sf"/>
</dbReference>
<accession>A0A219B696</accession>
<reference evidence="4" key="1">
    <citation type="submission" date="2017-05" db="EMBL/GenBank/DDBJ databases">
        <authorList>
            <person name="Lin X."/>
        </authorList>
    </citation>
    <scope>NUCLEOTIDE SEQUENCE [LARGE SCALE GENOMIC DNA]</scope>
    <source>
        <strain evidence="4">JLT2012</strain>
    </source>
</reference>
<dbReference type="InterPro" id="IPR001343">
    <property type="entry name" value="Hemolysn_Ca-bd"/>
</dbReference>
<dbReference type="PROSITE" id="PS00330">
    <property type="entry name" value="HEMOLYSIN_CALCIUM"/>
    <property type="match status" value="4"/>
</dbReference>
<name>A0A219B696_9SPHN</name>
<dbReference type="InterPro" id="IPR011049">
    <property type="entry name" value="Serralysin-like_metalloprot_C"/>
</dbReference>
<keyword evidence="4" id="KW-1185">Reference proteome</keyword>
<dbReference type="Pfam" id="PF00353">
    <property type="entry name" value="HemolysinCabind"/>
    <property type="match status" value="9"/>
</dbReference>
<dbReference type="SUPFAM" id="SSF141072">
    <property type="entry name" value="CalX-like"/>
    <property type="match status" value="1"/>
</dbReference>
<dbReference type="PRINTS" id="PR00313">
    <property type="entry name" value="CABNDNGRPT"/>
</dbReference>
<dbReference type="PANTHER" id="PTHR38340:SF1">
    <property type="entry name" value="S-LAYER PROTEIN"/>
    <property type="match status" value="1"/>
</dbReference>
<dbReference type="InterPro" id="IPR018511">
    <property type="entry name" value="Hemolysin-typ_Ca-bd_CS"/>
</dbReference>
<evidence type="ECO:0000256" key="1">
    <source>
        <dbReference type="ARBA" id="ARBA00004613"/>
    </source>
</evidence>
<dbReference type="Gene3D" id="2.60.40.2030">
    <property type="match status" value="1"/>
</dbReference>
<gene>
    <name evidence="3" type="ORF">B5C34_10670</name>
</gene>
<evidence type="ECO:0000313" key="4">
    <source>
        <dbReference type="Proteomes" id="UP000198462"/>
    </source>
</evidence>
<dbReference type="GO" id="GO:0005576">
    <property type="term" value="C:extracellular region"/>
    <property type="evidence" value="ECO:0007669"/>
    <property type="project" value="UniProtKB-SubCell"/>
</dbReference>
<evidence type="ECO:0000256" key="2">
    <source>
        <dbReference type="ARBA" id="ARBA00022525"/>
    </source>
</evidence>
<dbReference type="Proteomes" id="UP000198462">
    <property type="component" value="Unassembled WGS sequence"/>
</dbReference>
<dbReference type="EMBL" id="NFZT01000001">
    <property type="protein sequence ID" value="OWV33880.1"/>
    <property type="molecule type" value="Genomic_DNA"/>
</dbReference>
<dbReference type="Gene3D" id="2.150.10.10">
    <property type="entry name" value="Serralysin-like metalloprotease, C-terminal"/>
    <property type="match status" value="3"/>
</dbReference>
<evidence type="ECO:0000313" key="3">
    <source>
        <dbReference type="EMBL" id="OWV33880.1"/>
    </source>
</evidence>
<dbReference type="SUPFAM" id="SSF51120">
    <property type="entry name" value="beta-Roll"/>
    <property type="match status" value="4"/>
</dbReference>
<dbReference type="InterPro" id="IPR050557">
    <property type="entry name" value="RTX_toxin/Mannuronan_C5-epim"/>
</dbReference>
<comment type="subcellular location">
    <subcellularLocation>
        <location evidence="1">Secreted</location>
    </subcellularLocation>
</comment>
<keyword evidence="2" id="KW-0964">Secreted</keyword>
<proteinExistence type="predicted"/>
<dbReference type="RefSeq" id="WP_088712602.1">
    <property type="nucleotide sequence ID" value="NZ_NFZT01000001.1"/>
</dbReference>
<sequence length="1657" mass="166503">MARVILSAGDEFTAASSNLQIFGTRTGSETVTIFPGAEVELDPSFNQGGDTIVFNASTDGYTVTRSGSSVIITGTDGTSVTVPVGTAGTSVQFDDATFDLAFNTETSEIELGDIVVDTDGEAIGDPGTGGGDDVELTVSNPTVTEGAGNLSFQFDLSEARDVDTTILVSTGGDFDTATPGADYTPVSTTVTIPAGATRAFLTVTVFNDSVAGEGDETVTLNVTPPAGVELVNEGDITGTIIDDEPIPEYDLTNGADTIVGTADDNRIVGVQTQDEVGKLLSEADSINGNDGTDTIQLINAYTVVNPVDTNIIEDEDFTNVISVERLLTNYQTVTLAAEASQAGIAFIDTSFQDTARPGGTTLDISSDMYLQDATVIMADDDSDTILIDLSANSDTIDTGSDAGIQDFVGVSPDGDVSVMLDSSAIGDGTVDTVSLSLDGGPVSTVDDEGTSLYFTGAGSSFVVTDGETEVGTFGAVDLGTSGGDTLGYFGGNPIGGALYAVGGAGDDTISGTELIDVLQGGLGDDTYVYDTGEFVAEEALSDVGGTDTIRVSSLTAITDDMFANKEGIEVAVFDVETDVVGEEVILGANAEAAGISSVVVEDGELDASAFEGDLNATVADNASTGAGDDNVFVSENAVATQTIETNAGDDTIYFYDEFDNTDEVDGGDGTDTIVVGGETPNGTDIDGVQARGYTIDGDLVSIERMVLNSGERATAVLGTANDDDGAAFQYTVNVTNAGVAADGELEIDGSALRTDIRADLGADGEIGGGDDTVADETLVVNASGLTGGRSVNVTGGAADDTLIGGAGADTLTGGAGDDTLEGNAGVDTLDGQEGEDTYVFTGTEFAEGETIADSGTDADDVDTIQITNNTGDLTDAAFADISGIEALNVSVAGAGGTVTVGEEAEEAGIRTIVADDEDVDATGYTEGVTITTEADIEGGEGSDTLLSTQGGDIDGNGGDDVISLANGFNQEIDGGEGDDVIVGRYFVNGGDTIEGGAGTDSLTLDLFWTDATGAVAPNSFGVGADSSYNPNLTGVSGIEVITVGAGFEEGEVTGSTFGSAASYGLTVTDANIEDGDTLTIDGSALREGVAINAATDADENLFVNASGLTDDRSVVVTGGAADDTLTGGEGDDTLNGGAGNDVLSGGAGDDVINAGAGSDTVQVTAAEFETTADQDDLDGGAGADTLEVIGTGGAVTLADLQFRDDITNFETLQLSNGVFTFNPATNFQNGGFERIVIAPNTATGIINAFNLSSGVEIRGGNNADTLTGSDFDDIITDGLAGDSSDDTIEGRAGADTIILNGLSGDDTVLAGAGNDIIVSNNSVNENLDDGDVINGGGGTDTLQLAGSETTNDQVLVTFDADIISIENVELVAGADAVAVTGAANDTAGSTNSYSLQLTDASFPGTGGTLTIDGSDLTSHIVALGGDGEIGGGDDTTATDNLIVNGDALSASNLLVVTGGDGTDSLTGGAGADILRGGNGSDFLDGNAGLDTLNIEEDVAARDYIIVEDGDSGRAQFDTVVGFDIDSDLADGIDADVDVMNVTGESQIVADVTDVVEDGVIIGTLADAISTSTSLLAAVQLIEQEFQSTSSPGDQDGVVAFEYQGNTYLASIDDGGAAAGFQETVSDLIQLQGVTGVTDLQLAGDPNTATGIDVVFFG</sequence>
<comment type="caution">
    <text evidence="3">The sequence shown here is derived from an EMBL/GenBank/DDBJ whole genome shotgun (WGS) entry which is preliminary data.</text>
</comment>
<evidence type="ECO:0008006" key="5">
    <source>
        <dbReference type="Google" id="ProtNLM"/>
    </source>
</evidence>
<dbReference type="GO" id="GO:0005509">
    <property type="term" value="F:calcium ion binding"/>
    <property type="evidence" value="ECO:0007669"/>
    <property type="project" value="InterPro"/>
</dbReference>
<dbReference type="OrthoDB" id="7572603at2"/>
<protein>
    <recommendedName>
        <fullName evidence="5">Alkaline phosphatase</fullName>
    </recommendedName>
</protein>